<evidence type="ECO:0000259" key="9">
    <source>
        <dbReference type="Pfam" id="PF00185"/>
    </source>
</evidence>
<feature type="binding site" evidence="8">
    <location>
        <position position="75"/>
    </location>
    <ligand>
        <name>carbamoyl phosphate</name>
        <dbReference type="ChEBI" id="CHEBI:58228"/>
    </ligand>
</feature>
<dbReference type="EMBL" id="CP022745">
    <property type="protein sequence ID" value="ASY44872.1"/>
    <property type="molecule type" value="Genomic_DNA"/>
</dbReference>
<dbReference type="Pfam" id="PF02729">
    <property type="entry name" value="OTCace_N"/>
    <property type="match status" value="1"/>
</dbReference>
<feature type="binding site" evidence="8">
    <location>
        <position position="103"/>
    </location>
    <ligand>
        <name>L-aspartate</name>
        <dbReference type="ChEBI" id="CHEBI:29991"/>
    </ligand>
</feature>
<comment type="pathway">
    <text evidence="2 8">Pyrimidine metabolism; UMP biosynthesis via de novo pathway; (S)-dihydroorotate from bicarbonate: step 2/3.</text>
</comment>
<dbReference type="PRINTS" id="PR00101">
    <property type="entry name" value="ATCASE"/>
</dbReference>
<dbReference type="AlphaFoldDB" id="A0A249MUA8"/>
<comment type="catalytic activity">
    <reaction evidence="7 8">
        <text>carbamoyl phosphate + L-aspartate = N-carbamoyl-L-aspartate + phosphate + H(+)</text>
        <dbReference type="Rhea" id="RHEA:20013"/>
        <dbReference type="ChEBI" id="CHEBI:15378"/>
        <dbReference type="ChEBI" id="CHEBI:29991"/>
        <dbReference type="ChEBI" id="CHEBI:32814"/>
        <dbReference type="ChEBI" id="CHEBI:43474"/>
        <dbReference type="ChEBI" id="CHEBI:58228"/>
        <dbReference type="EC" id="2.1.3.2"/>
    </reaction>
</comment>
<dbReference type="SUPFAM" id="SSF53671">
    <property type="entry name" value="Aspartate/ornithine carbamoyltransferase"/>
    <property type="match status" value="1"/>
</dbReference>
<dbReference type="InterPro" id="IPR002082">
    <property type="entry name" value="Asp_carbamoyltransf"/>
</dbReference>
<dbReference type="InterPro" id="IPR006132">
    <property type="entry name" value="Asp/Orn_carbamoyltranf_P-bd"/>
</dbReference>
<evidence type="ECO:0000313" key="11">
    <source>
        <dbReference type="EMBL" id="ASY44872.1"/>
    </source>
</evidence>
<dbReference type="KEGG" id="shyd:CJD35_10725"/>
<dbReference type="NCBIfam" id="NF002032">
    <property type="entry name" value="PRK00856.1"/>
    <property type="match status" value="1"/>
</dbReference>
<keyword evidence="5 8" id="KW-0665">Pyrimidine biosynthesis</keyword>
<dbReference type="PROSITE" id="PS00097">
    <property type="entry name" value="CARBAMOYLTRANSFERASE"/>
    <property type="match status" value="1"/>
</dbReference>
<dbReference type="InterPro" id="IPR006131">
    <property type="entry name" value="Asp_carbamoyltransf_Asp/Orn-bd"/>
</dbReference>
<keyword evidence="4 8" id="KW-0808">Transferase</keyword>
<dbReference type="PRINTS" id="PR00100">
    <property type="entry name" value="AOTCASE"/>
</dbReference>
<name>A0A249MUA8_SPHXE</name>
<dbReference type="GO" id="GO:0006520">
    <property type="term" value="P:amino acid metabolic process"/>
    <property type="evidence" value="ECO:0007669"/>
    <property type="project" value="InterPro"/>
</dbReference>
<dbReference type="EC" id="2.1.3.2" evidence="8"/>
<feature type="domain" description="Aspartate/ornithine carbamoyltransferase Asp/Orn-binding" evidence="9">
    <location>
        <begin position="173"/>
        <end position="319"/>
    </location>
</feature>
<evidence type="ECO:0000313" key="12">
    <source>
        <dbReference type="Proteomes" id="UP000217141"/>
    </source>
</evidence>
<dbReference type="GO" id="GO:0044205">
    <property type="term" value="P:'de novo' UMP biosynthetic process"/>
    <property type="evidence" value="ECO:0007669"/>
    <property type="project" value="UniProtKB-UniRule"/>
</dbReference>
<dbReference type="Pfam" id="PF00185">
    <property type="entry name" value="OTCace"/>
    <property type="match status" value="1"/>
</dbReference>
<dbReference type="GO" id="GO:0004070">
    <property type="term" value="F:aspartate carbamoyltransferase activity"/>
    <property type="evidence" value="ECO:0007669"/>
    <property type="project" value="UniProtKB-UniRule"/>
</dbReference>
<evidence type="ECO:0000256" key="3">
    <source>
        <dbReference type="ARBA" id="ARBA00008896"/>
    </source>
</evidence>
<evidence type="ECO:0000256" key="1">
    <source>
        <dbReference type="ARBA" id="ARBA00003822"/>
    </source>
</evidence>
<dbReference type="NCBIfam" id="TIGR00670">
    <property type="entry name" value="asp_carb_tr"/>
    <property type="match status" value="1"/>
</dbReference>
<dbReference type="InterPro" id="IPR036901">
    <property type="entry name" value="Asp/Orn_carbamoylTrfase_sf"/>
</dbReference>
<evidence type="ECO:0000256" key="4">
    <source>
        <dbReference type="ARBA" id="ARBA00022679"/>
    </source>
</evidence>
<feature type="binding site" evidence="8">
    <location>
        <position position="156"/>
    </location>
    <ligand>
        <name>carbamoyl phosphate</name>
        <dbReference type="ChEBI" id="CHEBI:58228"/>
    </ligand>
</feature>
<accession>A0A249MUA8</accession>
<feature type="domain" description="Aspartate/ornithine carbamoyltransferase carbamoyl-P binding" evidence="10">
    <location>
        <begin position="22"/>
        <end position="165"/>
    </location>
</feature>
<feature type="binding site" evidence="8">
    <location>
        <position position="125"/>
    </location>
    <ligand>
        <name>carbamoyl phosphate</name>
        <dbReference type="ChEBI" id="CHEBI:58228"/>
    </ligand>
</feature>
<dbReference type="GO" id="GO:0016597">
    <property type="term" value="F:amino acid binding"/>
    <property type="evidence" value="ECO:0007669"/>
    <property type="project" value="InterPro"/>
</dbReference>
<comment type="function">
    <text evidence="6 8">Catalyzes the condensation of carbamoyl phosphate and aspartate to form carbamoyl aspartate and inorganic phosphate, the committed step in the de novo pyrimidine nucleotide biosynthesis pathway.</text>
</comment>
<dbReference type="FunFam" id="3.40.50.1370:FF:000007">
    <property type="entry name" value="Aspartate carbamoyltransferase"/>
    <property type="match status" value="1"/>
</dbReference>
<dbReference type="PANTHER" id="PTHR45753">
    <property type="entry name" value="ORNITHINE CARBAMOYLTRANSFERASE, MITOCHONDRIAL"/>
    <property type="match status" value="1"/>
</dbReference>
<organism evidence="11 12">
    <name type="scientific">Sphingobium xenophagum</name>
    <dbReference type="NCBI Taxonomy" id="121428"/>
    <lineage>
        <taxon>Bacteria</taxon>
        <taxon>Pseudomonadati</taxon>
        <taxon>Pseudomonadota</taxon>
        <taxon>Alphaproteobacteria</taxon>
        <taxon>Sphingomonadales</taxon>
        <taxon>Sphingomonadaceae</taxon>
        <taxon>Sphingobium</taxon>
    </lineage>
</organism>
<proteinExistence type="inferred from homology"/>
<evidence type="ECO:0000256" key="5">
    <source>
        <dbReference type="ARBA" id="ARBA00022975"/>
    </source>
</evidence>
<comment type="similarity">
    <text evidence="3 8">Belongs to the aspartate/ornithine carbamoyltransferase superfamily. ATCase family.</text>
</comment>
<evidence type="ECO:0000256" key="6">
    <source>
        <dbReference type="ARBA" id="ARBA00043884"/>
    </source>
</evidence>
<dbReference type="Gene3D" id="3.40.50.1370">
    <property type="entry name" value="Aspartate/ornithine carbamoyltransferase"/>
    <property type="match status" value="2"/>
</dbReference>
<feature type="binding site" evidence="8">
    <location>
        <position position="186"/>
    </location>
    <ligand>
        <name>L-aspartate</name>
        <dbReference type="ChEBI" id="CHEBI:29991"/>
    </ligand>
</feature>
<evidence type="ECO:0000256" key="2">
    <source>
        <dbReference type="ARBA" id="ARBA00004852"/>
    </source>
</evidence>
<dbReference type="InterPro" id="IPR006130">
    <property type="entry name" value="Asp/Orn_carbamoylTrfase"/>
</dbReference>
<dbReference type="GO" id="GO:0006207">
    <property type="term" value="P:'de novo' pyrimidine nucleobase biosynthetic process"/>
    <property type="evidence" value="ECO:0007669"/>
    <property type="project" value="InterPro"/>
</dbReference>
<feature type="binding site" evidence="8">
    <location>
        <position position="240"/>
    </location>
    <ligand>
        <name>L-aspartate</name>
        <dbReference type="ChEBI" id="CHEBI:29991"/>
    </ligand>
</feature>
<evidence type="ECO:0000256" key="7">
    <source>
        <dbReference type="ARBA" id="ARBA00048859"/>
    </source>
</evidence>
<sequence length="340" mass="36822">MPETTAAPASSDLTGRALFPHRHLLSIADLMPWEIRFLLDEAEHWARANRSGARKHDDRLAGMTQINAFFENSTRTLLSFEIAGKRLGADVVNMHAGQSSVKKGETLIDTAMTLNAMAADVIVIRHASSGAVALIADKVDCPVLNAGDGWHQHPTQALLDALTIRRRKGGFEGLVVAICGDVLHSRVARSNMLCLAALGAQVRAVAPPTLMPPEVEMLGATPFTNMAQGLDGADVVMMLRLQNERMDGAFIPSAREYHMLYGLTPERLALAKPDALVMHPGPMNRGVEIASVVADDPTRSAITEQVEMGVAIRMACLDVLTRGARGWRDGRDEFHNLRSG</sequence>
<dbReference type="UniPathway" id="UPA00070">
    <property type="reaction ID" value="UER00116"/>
</dbReference>
<evidence type="ECO:0000259" key="10">
    <source>
        <dbReference type="Pfam" id="PF02729"/>
    </source>
</evidence>
<comment type="subunit">
    <text evidence="8">Heterododecamer (2C3:3R2) of six catalytic PyrB chains organized as two trimers (C3), and six regulatory PyrI chains organized as three dimers (R2).</text>
</comment>
<dbReference type="HAMAP" id="MF_00001">
    <property type="entry name" value="Asp_carb_tr"/>
    <property type="match status" value="1"/>
</dbReference>
<dbReference type="PANTHER" id="PTHR45753:SF6">
    <property type="entry name" value="ASPARTATE CARBAMOYLTRANSFERASE"/>
    <property type="match status" value="1"/>
</dbReference>
<dbReference type="Proteomes" id="UP000217141">
    <property type="component" value="Chromosome I"/>
</dbReference>
<protein>
    <recommendedName>
        <fullName evidence="8">Aspartate carbamoyltransferase</fullName>
        <ecNumber evidence="8">2.1.3.2</ecNumber>
    </recommendedName>
    <alternativeName>
        <fullName evidence="8">Aspartate transcarbamylase</fullName>
        <shortName evidence="8">ATCase</shortName>
    </alternativeName>
</protein>
<gene>
    <name evidence="8" type="primary">pyrB</name>
    <name evidence="11" type="ORF">CJD35_10725</name>
</gene>
<evidence type="ECO:0000256" key="8">
    <source>
        <dbReference type="HAMAP-Rule" id="MF_00001"/>
    </source>
</evidence>
<feature type="binding site" evidence="8">
    <location>
        <position position="76"/>
    </location>
    <ligand>
        <name>carbamoyl phosphate</name>
        <dbReference type="ChEBI" id="CHEBI:58228"/>
    </ligand>
</feature>
<feature type="binding site" evidence="8">
    <location>
        <position position="153"/>
    </location>
    <ligand>
        <name>carbamoyl phosphate</name>
        <dbReference type="ChEBI" id="CHEBI:58228"/>
    </ligand>
</feature>
<dbReference type="GO" id="GO:0005829">
    <property type="term" value="C:cytosol"/>
    <property type="evidence" value="ECO:0007669"/>
    <property type="project" value="TreeGrafter"/>
</dbReference>
<comment type="function">
    <text evidence="1">Reversibly catalyzes the transfer of the carbamoyl group from carbamoyl phosphate (CP) to the N(epsilon) atom of ornithine (ORN) to produce L-citrulline.</text>
</comment>
<feature type="binding site" evidence="8">
    <location>
        <position position="282"/>
    </location>
    <ligand>
        <name>carbamoyl phosphate</name>
        <dbReference type="ChEBI" id="CHEBI:58228"/>
    </ligand>
</feature>
<feature type="binding site" evidence="8">
    <location>
        <position position="281"/>
    </location>
    <ligand>
        <name>carbamoyl phosphate</name>
        <dbReference type="ChEBI" id="CHEBI:58228"/>
    </ligand>
</feature>
<reference evidence="11 12" key="1">
    <citation type="submission" date="2017-08" db="EMBL/GenBank/DDBJ databases">
        <title>Whole Genome Sequence of Sphingobium hydrophobicum C1: Insights into Adaption to the Electronic-waste Contaminated Sediment.</title>
        <authorList>
            <person name="Song D."/>
            <person name="Chen X."/>
            <person name="Xu M."/>
        </authorList>
    </citation>
    <scope>NUCLEOTIDE SEQUENCE [LARGE SCALE GENOMIC DNA]</scope>
    <source>
        <strain evidence="11 12">C1</strain>
    </source>
</reference>